<gene>
    <name evidence="1" type="ORF">F2Q65_09380</name>
</gene>
<accession>A0A5M8FQ61</accession>
<sequence length="123" mass="13478">MLNRQALARFACGFARPTWHGFRLRAVDGTTFQVPQSEDIERFFGAPSSGPVLARGSVLYDLDLDMILDFAVAAYCVSERKLALGHLNAAAPGDLLLYDRGYPIAGTRPFGCLPCIWPWASTV</sequence>
<reference evidence="1 2" key="1">
    <citation type="submission" date="2019-09" db="EMBL/GenBank/DDBJ databases">
        <title>Whole-genome sequence of the purple sulfur bacterium Thiohalocapsa marina DSM 19078.</title>
        <authorList>
            <person name="Kyndt J.A."/>
            <person name="Meyer T.E."/>
        </authorList>
    </citation>
    <scope>NUCLEOTIDE SEQUENCE [LARGE SCALE GENOMIC DNA]</scope>
    <source>
        <strain evidence="1 2">DSM 19078</strain>
    </source>
</reference>
<comment type="caution">
    <text evidence="1">The sequence shown here is derived from an EMBL/GenBank/DDBJ whole genome shotgun (WGS) entry which is preliminary data.</text>
</comment>
<dbReference type="RefSeq" id="WP_150092709.1">
    <property type="nucleotide sequence ID" value="NZ_VWXX01000011.1"/>
</dbReference>
<dbReference type="OrthoDB" id="5753015at2"/>
<dbReference type="AlphaFoldDB" id="A0A5M8FQ61"/>
<evidence type="ECO:0000313" key="2">
    <source>
        <dbReference type="Proteomes" id="UP000322981"/>
    </source>
</evidence>
<protein>
    <submittedName>
        <fullName evidence="1">Transposase</fullName>
    </submittedName>
</protein>
<proteinExistence type="predicted"/>
<name>A0A5M8FQ61_9GAMM</name>
<organism evidence="1 2">
    <name type="scientific">Thiohalocapsa marina</name>
    <dbReference type="NCBI Taxonomy" id="424902"/>
    <lineage>
        <taxon>Bacteria</taxon>
        <taxon>Pseudomonadati</taxon>
        <taxon>Pseudomonadota</taxon>
        <taxon>Gammaproteobacteria</taxon>
        <taxon>Chromatiales</taxon>
        <taxon>Chromatiaceae</taxon>
        <taxon>Thiohalocapsa</taxon>
    </lineage>
</organism>
<evidence type="ECO:0000313" key="1">
    <source>
        <dbReference type="EMBL" id="KAA6185301.1"/>
    </source>
</evidence>
<keyword evidence="2" id="KW-1185">Reference proteome</keyword>
<dbReference type="Proteomes" id="UP000322981">
    <property type="component" value="Unassembled WGS sequence"/>
</dbReference>
<dbReference type="EMBL" id="VWXX01000011">
    <property type="protein sequence ID" value="KAA6185301.1"/>
    <property type="molecule type" value="Genomic_DNA"/>
</dbReference>